<dbReference type="KEGG" id="afy:BW247_07665"/>
<dbReference type="InterPro" id="IPR025965">
    <property type="entry name" value="FlgD/Vpr_Ig-like"/>
</dbReference>
<organism evidence="8 9">
    <name type="scientific">Acidihalobacter ferrooxydans</name>
    <dbReference type="NCBI Taxonomy" id="1765967"/>
    <lineage>
        <taxon>Bacteria</taxon>
        <taxon>Pseudomonadati</taxon>
        <taxon>Pseudomonadota</taxon>
        <taxon>Gammaproteobacteria</taxon>
        <taxon>Chromatiales</taxon>
        <taxon>Ectothiorhodospiraceae</taxon>
        <taxon>Acidihalobacter</taxon>
    </lineage>
</organism>
<keyword evidence="9" id="KW-1185">Reference proteome</keyword>
<proteinExistence type="inferred from homology"/>
<dbReference type="STRING" id="1765967.BW247_07665"/>
<dbReference type="OrthoDB" id="9785233at2"/>
<feature type="domain" description="FlgD/Vpr Ig-like" evidence="6">
    <location>
        <begin position="121"/>
        <end position="187"/>
    </location>
</feature>
<accession>A0A1P8UGN0</accession>
<dbReference type="InterPro" id="IPR025963">
    <property type="entry name" value="FLgD_Tudor"/>
</dbReference>
<dbReference type="Pfam" id="PF03963">
    <property type="entry name" value="FlgD"/>
    <property type="match status" value="1"/>
</dbReference>
<sequence>MSITTNTNNSSNIYQQLGLTTASTAASGTTSGSTGASSLGESTFLKLMVTELQNQDPTSPLKSQNFLAQLAQFSAVSGIQNLQTTVSGLAGSLSKTQTLQAAGLVGRNVLVSASQADLPSQGSLNGAVDVTTPAKDVVVGIYNASGQLVRQLDLGMQSAGLASFSWDGKNAQGGSAPAGTYTLRAEGVVNGKNEALGTLTDAPVNSVTLDQKNAGVTLGLGNGLGSVDLSKVRRIS</sequence>
<dbReference type="Gene3D" id="2.60.40.4070">
    <property type="match status" value="1"/>
</dbReference>
<evidence type="ECO:0000256" key="3">
    <source>
        <dbReference type="ARBA" id="ARBA00022795"/>
    </source>
</evidence>
<keyword evidence="3 5" id="KW-1005">Bacterial flagellum biogenesis</keyword>
<dbReference type="GO" id="GO:0044781">
    <property type="term" value="P:bacterial-type flagellum organization"/>
    <property type="evidence" value="ECO:0007669"/>
    <property type="project" value="UniProtKB-UniRule"/>
</dbReference>
<protein>
    <recommendedName>
        <fullName evidence="2 5">Basal-body rod modification protein FlgD</fullName>
    </recommendedName>
</protein>
<dbReference type="AlphaFoldDB" id="A0A1P8UGN0"/>
<feature type="domain" description="FlgD Tudor-like" evidence="7">
    <location>
        <begin position="97"/>
        <end position="233"/>
    </location>
</feature>
<dbReference type="EMBL" id="CP019434">
    <property type="protein sequence ID" value="APZ42985.1"/>
    <property type="molecule type" value="Genomic_DNA"/>
</dbReference>
<dbReference type="Pfam" id="PF13860">
    <property type="entry name" value="FlgD_ig"/>
    <property type="match status" value="1"/>
</dbReference>
<reference evidence="8 9" key="1">
    <citation type="submission" date="2017-01" db="EMBL/GenBank/DDBJ databases">
        <title>Draft sequence of Acidihalobacter ferrooxidans strain DSM 14175 (strain V8).</title>
        <authorList>
            <person name="Khaleque H.N."/>
            <person name="Ramsay J.P."/>
            <person name="Murphy R.J.T."/>
            <person name="Kaksonen A.H."/>
            <person name="Boxall N.J."/>
            <person name="Watkin E.L.J."/>
        </authorList>
    </citation>
    <scope>NUCLEOTIDE SEQUENCE [LARGE SCALE GENOMIC DNA]</scope>
    <source>
        <strain evidence="8 9">V8</strain>
    </source>
</reference>
<name>A0A1P8UGN0_9GAMM</name>
<evidence type="ECO:0000313" key="8">
    <source>
        <dbReference type="EMBL" id="APZ42985.1"/>
    </source>
</evidence>
<evidence type="ECO:0000256" key="5">
    <source>
        <dbReference type="RuleBase" id="RU362076"/>
    </source>
</evidence>
<evidence type="ECO:0000256" key="2">
    <source>
        <dbReference type="ARBA" id="ARBA00016013"/>
    </source>
</evidence>
<gene>
    <name evidence="8" type="ORF">BW247_07665</name>
</gene>
<dbReference type="Pfam" id="PF13861">
    <property type="entry name" value="FLgD_tudor"/>
    <property type="match status" value="1"/>
</dbReference>
<evidence type="ECO:0000256" key="4">
    <source>
        <dbReference type="ARBA" id="ARBA00024746"/>
    </source>
</evidence>
<dbReference type="InterPro" id="IPR005648">
    <property type="entry name" value="FlgD"/>
</dbReference>
<evidence type="ECO:0000313" key="9">
    <source>
        <dbReference type="Proteomes" id="UP000243807"/>
    </source>
</evidence>
<dbReference type="Proteomes" id="UP000243807">
    <property type="component" value="Chromosome"/>
</dbReference>
<dbReference type="RefSeq" id="WP_076836633.1">
    <property type="nucleotide sequence ID" value="NZ_CP019434.1"/>
</dbReference>
<comment type="function">
    <text evidence="4 5">Required for flagellar hook formation. May act as a scaffolding protein.</text>
</comment>
<evidence type="ECO:0000256" key="1">
    <source>
        <dbReference type="ARBA" id="ARBA00010577"/>
    </source>
</evidence>
<comment type="similarity">
    <text evidence="1 5">Belongs to the FlgD family.</text>
</comment>
<evidence type="ECO:0000259" key="6">
    <source>
        <dbReference type="Pfam" id="PF13860"/>
    </source>
</evidence>
<dbReference type="Gene3D" id="2.30.30.910">
    <property type="match status" value="1"/>
</dbReference>
<evidence type="ECO:0000259" key="7">
    <source>
        <dbReference type="Pfam" id="PF13861"/>
    </source>
</evidence>